<feature type="coiled-coil region" evidence="2">
    <location>
        <begin position="320"/>
        <end position="393"/>
    </location>
</feature>
<feature type="compositionally biased region" description="Basic and acidic residues" evidence="3">
    <location>
        <begin position="18"/>
        <end position="29"/>
    </location>
</feature>
<feature type="compositionally biased region" description="Basic and acidic residues" evidence="3">
    <location>
        <begin position="500"/>
        <end position="509"/>
    </location>
</feature>
<keyword evidence="1 2" id="KW-0175">Coiled coil</keyword>
<dbReference type="InterPro" id="IPR051876">
    <property type="entry name" value="ODA-DC/CCD"/>
</dbReference>
<feature type="coiled-coil region" evidence="2">
    <location>
        <begin position="148"/>
        <end position="175"/>
    </location>
</feature>
<dbReference type="PANTHER" id="PTHR21694:SF18">
    <property type="entry name" value="COILED-COIL DOMAIN-CONTAINING PROTEIN 63"/>
    <property type="match status" value="1"/>
</dbReference>
<feature type="region of interest" description="Disordered" evidence="3">
    <location>
        <begin position="466"/>
        <end position="539"/>
    </location>
</feature>
<gene>
    <name evidence="5" type="ORF">HAND00432_LOCUS31409</name>
</gene>
<dbReference type="InterPro" id="IPR049258">
    <property type="entry name" value="ODAD1_CC"/>
</dbReference>
<feature type="region of interest" description="Disordered" evidence="3">
    <location>
        <begin position="53"/>
        <end position="77"/>
    </location>
</feature>
<name>A0A6U5BV99_HEMAN</name>
<evidence type="ECO:0000256" key="1">
    <source>
        <dbReference type="ARBA" id="ARBA00023054"/>
    </source>
</evidence>
<organism evidence="5">
    <name type="scientific">Hemiselmis andersenii</name>
    <name type="common">Cryptophyte alga</name>
    <dbReference type="NCBI Taxonomy" id="464988"/>
    <lineage>
        <taxon>Eukaryota</taxon>
        <taxon>Cryptophyceae</taxon>
        <taxon>Cryptomonadales</taxon>
        <taxon>Hemiselmidaceae</taxon>
        <taxon>Hemiselmis</taxon>
    </lineage>
</organism>
<sequence>MGDADRETELAQLHRSYRMMETDRQKYSEESQSIIKRQRQAIEKIKKENERLKEQLAAESQSTNQQSESSSLGQISQMQEQCEQYQRKIELERRRLEELEKQSKIYQVKTLEVQQGRGGVNAVKESDRAVAKQVRVLENRLDKALVKFNEALAYNKQLREEIDNLRRERVVFDQINAKLAKELHDKKKEMAQIIEISNIAYEARDQAQNEMSLLKAHADKEQAQFEQEWRELGRVLEQDRKLKERMAGQDRGRITADEEGNLRKNLAKGNWNVAKDKAAQKASLDRVQSFEEAFQQIKAATGIDNIDELVQTFIDAEDQNFSLFNYVNELNNEVEKLEEQIAEIKGEIEKYKGQGGQNDRQRKKLLKDLEDRLASTEARAEQYEAKALKAAKTVSQLEHGIQSIFNKIGCDKSALSDMLGTTGVTESNMMQYLGIIEQRTNELLQLYHTHAKERGDAAEPVAVIGQGPAAPAGSTIINIDPPVIGDEDDSEDESDEDEERPLSRDELKAKTLRGLTKREGQQMTKQQKRKNRKGESKVK</sequence>
<feature type="compositionally biased region" description="Low complexity" evidence="3">
    <location>
        <begin position="59"/>
        <end position="71"/>
    </location>
</feature>
<dbReference type="PANTHER" id="PTHR21694">
    <property type="entry name" value="COILED-COIL DOMAIN-CONTAINING PROTEIN 63"/>
    <property type="match status" value="1"/>
</dbReference>
<protein>
    <recommendedName>
        <fullName evidence="4">ODAD1 central coiled coil region domain-containing protein</fullName>
    </recommendedName>
</protein>
<proteinExistence type="predicted"/>
<dbReference type="EMBL" id="HBFX01052084">
    <property type="protein sequence ID" value="CAD8980399.1"/>
    <property type="molecule type" value="Transcribed_RNA"/>
</dbReference>
<evidence type="ECO:0000313" key="5">
    <source>
        <dbReference type="EMBL" id="CAD8980399.1"/>
    </source>
</evidence>
<evidence type="ECO:0000256" key="2">
    <source>
        <dbReference type="SAM" id="Coils"/>
    </source>
</evidence>
<feature type="domain" description="ODAD1 central coiled coil region" evidence="4">
    <location>
        <begin position="132"/>
        <end position="420"/>
    </location>
</feature>
<feature type="region of interest" description="Disordered" evidence="3">
    <location>
        <begin position="1"/>
        <end position="33"/>
    </location>
</feature>
<feature type="compositionally biased region" description="Acidic residues" evidence="3">
    <location>
        <begin position="485"/>
        <end position="499"/>
    </location>
</feature>
<reference evidence="5" key="1">
    <citation type="submission" date="2021-01" db="EMBL/GenBank/DDBJ databases">
        <authorList>
            <person name="Corre E."/>
            <person name="Pelletier E."/>
            <person name="Niang G."/>
            <person name="Scheremetjew M."/>
            <person name="Finn R."/>
            <person name="Kale V."/>
            <person name="Holt S."/>
            <person name="Cochrane G."/>
            <person name="Meng A."/>
            <person name="Brown T."/>
            <person name="Cohen L."/>
        </authorList>
    </citation>
    <scope>NUCLEOTIDE SEQUENCE</scope>
    <source>
        <strain evidence="5">CCMP644</strain>
    </source>
</reference>
<dbReference type="AlphaFoldDB" id="A0A6U5BV99"/>
<evidence type="ECO:0000259" key="4">
    <source>
        <dbReference type="Pfam" id="PF21773"/>
    </source>
</evidence>
<dbReference type="Pfam" id="PF21773">
    <property type="entry name" value="ODAD1_CC"/>
    <property type="match status" value="1"/>
</dbReference>
<accession>A0A6U5BV99</accession>
<evidence type="ECO:0000256" key="3">
    <source>
        <dbReference type="SAM" id="MobiDB-lite"/>
    </source>
</evidence>